<protein>
    <recommendedName>
        <fullName evidence="8">Natural killer cells antigen CD94</fullName>
    </recommendedName>
    <alternativeName>
        <fullName evidence="9">Killer cell lectin-like receptor subfamily D member 1</fullName>
    </alternativeName>
</protein>
<dbReference type="SUPFAM" id="SSF56436">
    <property type="entry name" value="C-type lectin-like"/>
    <property type="match status" value="1"/>
</dbReference>
<keyword evidence="3" id="KW-0430">Lectin</keyword>
<dbReference type="PANTHER" id="PTHR22800">
    <property type="entry name" value="C-TYPE LECTIN PROTEINS"/>
    <property type="match status" value="1"/>
</dbReference>
<keyword evidence="5 11" id="KW-1133">Transmembrane helix</keyword>
<dbReference type="Proteomes" id="UP000694863">
    <property type="component" value="Unplaced"/>
</dbReference>
<dbReference type="RefSeq" id="XP_012864037.1">
    <property type="nucleotide sequence ID" value="XM_013008583.1"/>
</dbReference>
<evidence type="ECO:0000256" key="11">
    <source>
        <dbReference type="SAM" id="Phobius"/>
    </source>
</evidence>
<dbReference type="InterPro" id="IPR016186">
    <property type="entry name" value="C-type_lectin-like/link_sf"/>
</dbReference>
<keyword evidence="4" id="KW-0735">Signal-anchor</keyword>
<evidence type="ECO:0000256" key="8">
    <source>
        <dbReference type="ARBA" id="ARBA00041193"/>
    </source>
</evidence>
<name>A0ABM0ZU12_ECHTE</name>
<feature type="region of interest" description="Disordered" evidence="10">
    <location>
        <begin position="1"/>
        <end position="33"/>
    </location>
</feature>
<dbReference type="PANTHER" id="PTHR22800:SF252">
    <property type="entry name" value="NATURAL KILLER CELLS ANTIGEN CD94"/>
    <property type="match status" value="1"/>
</dbReference>
<gene>
    <name evidence="14" type="primary">LOC101643794</name>
</gene>
<dbReference type="CDD" id="cd03593">
    <property type="entry name" value="CLECT_NK_receptors_like"/>
    <property type="match status" value="1"/>
</dbReference>
<evidence type="ECO:0000256" key="9">
    <source>
        <dbReference type="ARBA" id="ARBA00041489"/>
    </source>
</evidence>
<organism evidence="13 14">
    <name type="scientific">Echinops telfairi</name>
    <name type="common">Lesser hedgehog tenrec</name>
    <dbReference type="NCBI Taxonomy" id="9371"/>
    <lineage>
        <taxon>Eukaryota</taxon>
        <taxon>Metazoa</taxon>
        <taxon>Chordata</taxon>
        <taxon>Craniata</taxon>
        <taxon>Vertebrata</taxon>
        <taxon>Euteleostomi</taxon>
        <taxon>Mammalia</taxon>
        <taxon>Eutheria</taxon>
        <taxon>Afrotheria</taxon>
        <taxon>Tenrecidae</taxon>
        <taxon>Tenrecinae</taxon>
        <taxon>Echinops</taxon>
    </lineage>
</organism>
<keyword evidence="2 11" id="KW-0812">Transmembrane</keyword>
<feature type="transmembrane region" description="Helical" evidence="11">
    <location>
        <begin position="71"/>
        <end position="93"/>
    </location>
</feature>
<evidence type="ECO:0000259" key="12">
    <source>
        <dbReference type="PROSITE" id="PS50041"/>
    </source>
</evidence>
<accession>A0ABM0ZU12</accession>
<evidence type="ECO:0000256" key="3">
    <source>
        <dbReference type="ARBA" id="ARBA00022734"/>
    </source>
</evidence>
<evidence type="ECO:0000256" key="4">
    <source>
        <dbReference type="ARBA" id="ARBA00022968"/>
    </source>
</evidence>
<dbReference type="InterPro" id="IPR050919">
    <property type="entry name" value="NKG2/CD94_NK_receptors"/>
</dbReference>
<sequence length="215" mass="24906">MKNYAGKGEPERKREEKRAPGRSGYANGHRTHGRDPVLRERLREVGFSLPVLFIPSCPHLEWVFQSSPWRLISAILGIICLSLMATLGILLTMCSDCCSCPEKWIGYKSNCYFISNKKETWAESRNFCISQNSTLFHPKSKDQLGFLKYSPHFYWLGLSYNETGDIWLWEDGSALSQQLPLFTSTLDREKCILYSPMEEILNELCEKKNYYICQH</sequence>
<dbReference type="InterPro" id="IPR016187">
    <property type="entry name" value="CTDL_fold"/>
</dbReference>
<evidence type="ECO:0000256" key="5">
    <source>
        <dbReference type="ARBA" id="ARBA00022989"/>
    </source>
</evidence>
<dbReference type="SMART" id="SM00034">
    <property type="entry name" value="CLECT"/>
    <property type="match status" value="1"/>
</dbReference>
<dbReference type="GeneID" id="101643794"/>
<evidence type="ECO:0000256" key="1">
    <source>
        <dbReference type="ARBA" id="ARBA00004606"/>
    </source>
</evidence>
<comment type="subcellular location">
    <subcellularLocation>
        <location evidence="1">Membrane</location>
        <topology evidence="1">Single-pass type II membrane protein</topology>
    </subcellularLocation>
</comment>
<dbReference type="InterPro" id="IPR001304">
    <property type="entry name" value="C-type_lectin-like"/>
</dbReference>
<keyword evidence="6 11" id="KW-0472">Membrane</keyword>
<feature type="domain" description="C-type lectin" evidence="12">
    <location>
        <begin position="107"/>
        <end position="214"/>
    </location>
</feature>
<evidence type="ECO:0000256" key="6">
    <source>
        <dbReference type="ARBA" id="ARBA00023136"/>
    </source>
</evidence>
<dbReference type="InterPro" id="IPR033992">
    <property type="entry name" value="NKR-like_CTLD"/>
</dbReference>
<dbReference type="PROSITE" id="PS50041">
    <property type="entry name" value="C_TYPE_LECTIN_2"/>
    <property type="match status" value="1"/>
</dbReference>
<dbReference type="Gene3D" id="3.10.100.10">
    <property type="entry name" value="Mannose-Binding Protein A, subunit A"/>
    <property type="match status" value="1"/>
</dbReference>
<evidence type="ECO:0000256" key="7">
    <source>
        <dbReference type="ARBA" id="ARBA00023180"/>
    </source>
</evidence>
<reference evidence="14" key="1">
    <citation type="submission" date="2025-08" db="UniProtKB">
        <authorList>
            <consortium name="RefSeq"/>
        </authorList>
    </citation>
    <scope>IDENTIFICATION</scope>
</reference>
<evidence type="ECO:0000313" key="13">
    <source>
        <dbReference type="Proteomes" id="UP000694863"/>
    </source>
</evidence>
<keyword evidence="13" id="KW-1185">Reference proteome</keyword>
<dbReference type="Pfam" id="PF00059">
    <property type="entry name" value="Lectin_C"/>
    <property type="match status" value="1"/>
</dbReference>
<keyword evidence="7" id="KW-0325">Glycoprotein</keyword>
<evidence type="ECO:0000256" key="10">
    <source>
        <dbReference type="SAM" id="MobiDB-lite"/>
    </source>
</evidence>
<feature type="compositionally biased region" description="Basic and acidic residues" evidence="10">
    <location>
        <begin position="8"/>
        <end position="19"/>
    </location>
</feature>
<evidence type="ECO:0000313" key="14">
    <source>
        <dbReference type="RefSeq" id="XP_012864037.1"/>
    </source>
</evidence>
<evidence type="ECO:0000256" key="2">
    <source>
        <dbReference type="ARBA" id="ARBA00022692"/>
    </source>
</evidence>
<proteinExistence type="predicted"/>